<name>A0A1M6ZMX6_9BACT</name>
<dbReference type="InterPro" id="IPR027417">
    <property type="entry name" value="P-loop_NTPase"/>
</dbReference>
<keyword evidence="2" id="KW-1185">Reference proteome</keyword>
<accession>A0A1M6ZMX6</accession>
<dbReference type="STRING" id="1121393.SAMN02745216_05009"/>
<reference evidence="2" key="1">
    <citation type="submission" date="2016-11" db="EMBL/GenBank/DDBJ databases">
        <authorList>
            <person name="Varghese N."/>
            <person name="Submissions S."/>
        </authorList>
    </citation>
    <scope>NUCLEOTIDE SEQUENCE [LARGE SCALE GENOMIC DNA]</scope>
    <source>
        <strain evidence="2">DSM 16219</strain>
    </source>
</reference>
<dbReference type="GO" id="GO:0016301">
    <property type="term" value="F:kinase activity"/>
    <property type="evidence" value="ECO:0007669"/>
    <property type="project" value="UniProtKB-KW"/>
</dbReference>
<protein>
    <submittedName>
        <fullName evidence="1">Cytidylate kinase</fullName>
    </submittedName>
</protein>
<keyword evidence="1" id="KW-0418">Kinase</keyword>
<proteinExistence type="predicted"/>
<dbReference type="AlphaFoldDB" id="A0A1M6ZMX6"/>
<gene>
    <name evidence="1" type="ORF">SAMN02745216_05009</name>
</gene>
<dbReference type="EMBL" id="FQZU01000059">
    <property type="protein sequence ID" value="SHL31861.1"/>
    <property type="molecule type" value="Genomic_DNA"/>
</dbReference>
<dbReference type="Proteomes" id="UP000183994">
    <property type="component" value="Unassembled WGS sequence"/>
</dbReference>
<sequence>MSRFQIGGVDYDPAQYGKNRPGRMMLVDQYFKAWESRQLYKGPPQDHQIPPNICLSRQVGVGALEVADLLSQDLGLPVVDKMILDIICESKQLTEKTVQIFDERRPGLSMELSSWLFGEKSFISGDYSRELLRAVAAIAGLGPNIFLGRGAHLLLPRQRTLAVRLVGSREHRSRRIAQIMERELVTEDAVKALERFDREQQGFFKKMFGKKEMTMEEFDLVVNREQFPQASSVTAIIKTAYTEKFKDES</sequence>
<dbReference type="RefSeq" id="WP_073478979.1">
    <property type="nucleotide sequence ID" value="NZ_FQZU01000059.1"/>
</dbReference>
<organism evidence="1 2">
    <name type="scientific">Desulfatibacillum alkenivorans DSM 16219</name>
    <dbReference type="NCBI Taxonomy" id="1121393"/>
    <lineage>
        <taxon>Bacteria</taxon>
        <taxon>Pseudomonadati</taxon>
        <taxon>Thermodesulfobacteriota</taxon>
        <taxon>Desulfobacteria</taxon>
        <taxon>Desulfobacterales</taxon>
        <taxon>Desulfatibacillaceae</taxon>
        <taxon>Desulfatibacillum</taxon>
    </lineage>
</organism>
<evidence type="ECO:0000313" key="2">
    <source>
        <dbReference type="Proteomes" id="UP000183994"/>
    </source>
</evidence>
<evidence type="ECO:0000313" key="1">
    <source>
        <dbReference type="EMBL" id="SHL31861.1"/>
    </source>
</evidence>
<dbReference type="Pfam" id="PF13189">
    <property type="entry name" value="Cytidylate_kin2"/>
    <property type="match status" value="1"/>
</dbReference>
<keyword evidence="1" id="KW-0808">Transferase</keyword>
<dbReference type="Gene3D" id="3.40.50.300">
    <property type="entry name" value="P-loop containing nucleotide triphosphate hydrolases"/>
    <property type="match status" value="1"/>
</dbReference>